<evidence type="ECO:0008006" key="4">
    <source>
        <dbReference type="Google" id="ProtNLM"/>
    </source>
</evidence>
<dbReference type="Proteomes" id="UP001500620">
    <property type="component" value="Unassembled WGS sequence"/>
</dbReference>
<name>A0ABP8D647_9ACTN</name>
<reference evidence="3" key="1">
    <citation type="journal article" date="2019" name="Int. J. Syst. Evol. Microbiol.">
        <title>The Global Catalogue of Microorganisms (GCM) 10K type strain sequencing project: providing services to taxonomists for standard genome sequencing and annotation.</title>
        <authorList>
            <consortium name="The Broad Institute Genomics Platform"/>
            <consortium name="The Broad Institute Genome Sequencing Center for Infectious Disease"/>
            <person name="Wu L."/>
            <person name="Ma J."/>
        </authorList>
    </citation>
    <scope>NUCLEOTIDE SEQUENCE [LARGE SCALE GENOMIC DNA]</scope>
    <source>
        <strain evidence="3">JCM 17441</strain>
    </source>
</reference>
<dbReference type="RefSeq" id="WP_345125422.1">
    <property type="nucleotide sequence ID" value="NZ_BAABAT010000005.1"/>
</dbReference>
<feature type="compositionally biased region" description="Basic and acidic residues" evidence="1">
    <location>
        <begin position="136"/>
        <end position="148"/>
    </location>
</feature>
<evidence type="ECO:0000256" key="1">
    <source>
        <dbReference type="SAM" id="MobiDB-lite"/>
    </source>
</evidence>
<accession>A0ABP8D647</accession>
<sequence length="148" mass="15742">MRNIVAAFLLIVAALAITRTPSGSDAARQGIRKAVVQCSVSPLRPGKQGNQVVATGEVLCDRPGPQKLTYTVHLQRSPDGKQWTTVASQTYSAAGADTTSERPVSQRRHTAAAGCTSATWRTTVEWTTQDNGATKKGSDESGSRRNVC</sequence>
<keyword evidence="3" id="KW-1185">Reference proteome</keyword>
<evidence type="ECO:0000313" key="2">
    <source>
        <dbReference type="EMBL" id="GAA4248290.1"/>
    </source>
</evidence>
<evidence type="ECO:0000313" key="3">
    <source>
        <dbReference type="Proteomes" id="UP001500620"/>
    </source>
</evidence>
<feature type="region of interest" description="Disordered" evidence="1">
    <location>
        <begin position="92"/>
        <end position="115"/>
    </location>
</feature>
<comment type="caution">
    <text evidence="2">The sequence shown here is derived from an EMBL/GenBank/DDBJ whole genome shotgun (WGS) entry which is preliminary data.</text>
</comment>
<gene>
    <name evidence="2" type="ORF">GCM10022255_027690</name>
</gene>
<feature type="region of interest" description="Disordered" evidence="1">
    <location>
        <begin position="129"/>
        <end position="148"/>
    </location>
</feature>
<organism evidence="2 3">
    <name type="scientific">Dactylosporangium darangshiense</name>
    <dbReference type="NCBI Taxonomy" id="579108"/>
    <lineage>
        <taxon>Bacteria</taxon>
        <taxon>Bacillati</taxon>
        <taxon>Actinomycetota</taxon>
        <taxon>Actinomycetes</taxon>
        <taxon>Micromonosporales</taxon>
        <taxon>Micromonosporaceae</taxon>
        <taxon>Dactylosporangium</taxon>
    </lineage>
</organism>
<dbReference type="EMBL" id="BAABAT010000005">
    <property type="protein sequence ID" value="GAA4248290.1"/>
    <property type="molecule type" value="Genomic_DNA"/>
</dbReference>
<feature type="compositionally biased region" description="Polar residues" evidence="1">
    <location>
        <begin position="92"/>
        <end position="103"/>
    </location>
</feature>
<protein>
    <recommendedName>
        <fullName evidence="4">Ig-like domain-containing protein</fullName>
    </recommendedName>
</protein>
<proteinExistence type="predicted"/>